<dbReference type="Pfam" id="PF14311">
    <property type="entry name" value="DUF4379"/>
    <property type="match status" value="10"/>
</dbReference>
<sequence>MVIITMPKYISENEELMKEWDWEANNKEGLDPTQLSAQSSQKVWWKCSKCSYKWQTAINKRTYRKHGCLNCTGQVAFPGVNDLATLYPEVAKEWHPTKNDSLTPRDIRPKSNKKYWWKCSKCGYTWQASGSSRIGHKSGCPACSGRVPRVGINDLFTVCPNLKQEWDFEKNKHLDPSCLSRGSNAKVWWKCNLGHSYEMAVKRKSAGAGCPYCTSHRVLTGFNDFQTSFPDLAKEWDTKRNDGKSPDKCMVHSNQKVWWICPKGHHYEMTVNHRASGGNCPICSNHKLLVGYNDLATLYPDLAKEWDYEKNASLKPTDIIPKTKKKVWWKCPKCNHRWQTSVIERVYGTGCPKCLPERRQKTLRQNIMQKGLGIKDPTLLREWNYERNKGLKPEEYSAHSNRIVWWECSKGHEYQSSVHDRTSGQGCPICSNHQVLTGFNDLQTRFPDIAKEWDCEKNKDLIPSKVVATSTKKAWWICSVCHKSWQAQILARTKRDTGCPQCGIKKRIEHHRATFVKKNGCITDSLLLREWNYEKNYPLTPQDFPPASNKSVWWKCSKCGYEYKSKIGNKNILKRGCPCCANHVVVKGKNDFATTHPQLAKEWHPTKNVFSPDTVVYGTRKKVWWICSKGHEYQASILHRSHGTNCPICNSGRQTSFAEQAVFYYVKQVFPDAINRYKDIFSNGMELDIYIPSIKTAVEYDGVFYHKREKLQREKKKHDICREHHIKLIRIKEADITQDKEQSKTADFVLHVPGLGNAKKALDKVIHILLSEITSKTALFPTYVYAPLDVNTKRDQYEIRKYITKLRKDSLVDLRPDLAKEWHPTKNGHFKPRMVSLHADKKAWWLCPKCDYEWEATVGHRVKGIGCPKCRIKKSTLSKCKAIEMLDPNTGAVIQEFSSITDASRKMKINHSNIAMVCKGIRPNAGGYKWRYKK</sequence>
<dbReference type="InterPro" id="IPR003647">
    <property type="entry name" value="Intron_nuc_1_rpt"/>
</dbReference>
<dbReference type="InterPro" id="IPR025487">
    <property type="entry name" value="DUF4379"/>
</dbReference>
<protein>
    <recommendedName>
        <fullName evidence="5">Zinc-ribbon domain-containing protein</fullName>
    </recommendedName>
</protein>
<organism evidence="3 4">
    <name type="scientific">Candidatus Avelusimicrobium gallicola</name>
    <dbReference type="NCBI Taxonomy" id="2562704"/>
    <lineage>
        <taxon>Bacteria</taxon>
        <taxon>Pseudomonadati</taxon>
        <taxon>Elusimicrobiota</taxon>
        <taxon>Elusimicrobia</taxon>
        <taxon>Elusimicrobiales</taxon>
        <taxon>Elusimicrobiaceae</taxon>
        <taxon>Candidatus Avelusimicrobium</taxon>
    </lineage>
</organism>
<feature type="domain" description="Treble clef zinc finger" evidence="2">
    <location>
        <begin position="527"/>
        <end position="583"/>
    </location>
</feature>
<evidence type="ECO:0000259" key="2">
    <source>
        <dbReference type="Pfam" id="PF14311"/>
    </source>
</evidence>
<feature type="domain" description="Treble clef zinc finger" evidence="2">
    <location>
        <begin position="91"/>
        <end position="146"/>
    </location>
</feature>
<dbReference type="SMART" id="SM00497">
    <property type="entry name" value="IENR1"/>
    <property type="match status" value="1"/>
</dbReference>
<feature type="domain" description="Treble clef zinc finger" evidence="2">
    <location>
        <begin position="379"/>
        <end position="433"/>
    </location>
</feature>
<evidence type="ECO:0000313" key="4">
    <source>
        <dbReference type="Proteomes" id="UP000725649"/>
    </source>
</evidence>
<accession>A0A928DPQ6</accession>
<feature type="domain" description="Treble clef zinc finger" evidence="2">
    <location>
        <begin position="164"/>
        <end position="215"/>
    </location>
</feature>
<dbReference type="InterPro" id="IPR010896">
    <property type="entry name" value="NUMOD1"/>
</dbReference>
<name>A0A928DPQ6_9BACT</name>
<feature type="domain" description="Treble clef zinc finger" evidence="2">
    <location>
        <begin position="818"/>
        <end position="871"/>
    </location>
</feature>
<feature type="domain" description="Treble clef zinc finger" evidence="2">
    <location>
        <begin position="232"/>
        <end position="286"/>
    </location>
</feature>
<gene>
    <name evidence="3" type="ORF">E7027_03440</name>
</gene>
<proteinExistence type="predicted"/>
<dbReference type="Gene3D" id="1.10.10.10">
    <property type="entry name" value="Winged helix-like DNA-binding domain superfamily/Winged helix DNA-binding domain"/>
    <property type="match status" value="1"/>
</dbReference>
<dbReference type="PANTHER" id="PTHR37317">
    <property type="entry name" value="BLR8090 PROTEIN"/>
    <property type="match status" value="1"/>
</dbReference>
<comment type="caution">
    <text evidence="3">The sequence shown here is derived from an EMBL/GenBank/DDBJ whole genome shotgun (WGS) entry which is preliminary data.</text>
</comment>
<dbReference type="EMBL" id="SUVG01000003">
    <property type="protein sequence ID" value="MBE6421171.1"/>
    <property type="molecule type" value="Genomic_DNA"/>
</dbReference>
<feature type="domain" description="Treble clef zinc finger" evidence="2">
    <location>
        <begin position="449"/>
        <end position="503"/>
    </location>
</feature>
<feature type="domain" description="Treble clef zinc finger" evidence="2">
    <location>
        <begin position="16"/>
        <end position="73"/>
    </location>
</feature>
<dbReference type="PANTHER" id="PTHR37317:SF1">
    <property type="entry name" value="ZINC-RIBBON DOMAIN-CONTAINING PROTEIN-RELATED"/>
    <property type="match status" value="1"/>
</dbReference>
<feature type="domain" description="Nuclease-associated modular DNA-binding 1" evidence="1">
    <location>
        <begin position="890"/>
        <end position="914"/>
    </location>
</feature>
<dbReference type="Gene3D" id="3.40.960.10">
    <property type="entry name" value="VSR Endonuclease"/>
    <property type="match status" value="1"/>
</dbReference>
<reference evidence="3" key="1">
    <citation type="submission" date="2019-04" db="EMBL/GenBank/DDBJ databases">
        <title>Evolution of Biomass-Degrading Anaerobic Consortia Revealed by Metagenomics.</title>
        <authorList>
            <person name="Peng X."/>
        </authorList>
    </citation>
    <scope>NUCLEOTIDE SEQUENCE</scope>
    <source>
        <strain evidence="3">SIG66</strain>
    </source>
</reference>
<dbReference type="Pfam" id="PF07453">
    <property type="entry name" value="NUMOD1"/>
    <property type="match status" value="1"/>
</dbReference>
<evidence type="ECO:0008006" key="5">
    <source>
        <dbReference type="Google" id="ProtNLM"/>
    </source>
</evidence>
<feature type="domain" description="Treble clef zinc finger" evidence="2">
    <location>
        <begin position="302"/>
        <end position="354"/>
    </location>
</feature>
<evidence type="ECO:0000313" key="3">
    <source>
        <dbReference type="EMBL" id="MBE6421171.1"/>
    </source>
</evidence>
<evidence type="ECO:0000259" key="1">
    <source>
        <dbReference type="Pfam" id="PF07453"/>
    </source>
</evidence>
<dbReference type="Proteomes" id="UP000725649">
    <property type="component" value="Unassembled WGS sequence"/>
</dbReference>
<dbReference type="AlphaFoldDB" id="A0A928DPQ6"/>
<dbReference type="InterPro" id="IPR036388">
    <property type="entry name" value="WH-like_DNA-bd_sf"/>
</dbReference>
<feature type="domain" description="Treble clef zinc finger" evidence="2">
    <location>
        <begin position="599"/>
        <end position="651"/>
    </location>
</feature>